<dbReference type="KEGG" id="sacd:HS1genome_0995"/>
<organism evidence="1 3">
    <name type="scientific">Sulfodiicoccus acidiphilus</name>
    <dbReference type="NCBI Taxonomy" id="1670455"/>
    <lineage>
        <taxon>Archaea</taxon>
        <taxon>Thermoproteota</taxon>
        <taxon>Thermoprotei</taxon>
        <taxon>Sulfolobales</taxon>
        <taxon>Sulfolobaceae</taxon>
        <taxon>Sulfodiicoccus</taxon>
    </lineage>
</organism>
<dbReference type="Proteomes" id="UP000276741">
    <property type="component" value="Chromosome"/>
</dbReference>
<reference evidence="1" key="3">
    <citation type="journal article" date="2019" name="BMC Res. Notes">
        <title>Complete genome sequence of the Sulfodiicoccus acidiphilus strain HS-1T, the first crenarchaeon that lacks polB3, isolated from an acidic hot spring in Ohwaku-dani, Hakone, Japan.</title>
        <authorList>
            <person name="Sakai H.D."/>
            <person name="Kurosawa N."/>
        </authorList>
    </citation>
    <scope>NUCLEOTIDE SEQUENCE</scope>
    <source>
        <strain evidence="1">HS-1</strain>
    </source>
</reference>
<protein>
    <submittedName>
        <fullName evidence="1">Uncharacterized protein</fullName>
    </submittedName>
</protein>
<keyword evidence="3" id="KW-1185">Reference proteome</keyword>
<dbReference type="EMBL" id="BMQS01000007">
    <property type="protein sequence ID" value="GGT93375.1"/>
    <property type="molecule type" value="Genomic_DNA"/>
</dbReference>
<reference evidence="2" key="4">
    <citation type="submission" date="2020-09" db="EMBL/GenBank/DDBJ databases">
        <authorList>
            <person name="Sun Q."/>
            <person name="Ohkuma M."/>
        </authorList>
    </citation>
    <scope>NUCLEOTIDE SEQUENCE</scope>
    <source>
        <strain evidence="2">JCM 31740</strain>
    </source>
</reference>
<evidence type="ECO:0000313" key="2">
    <source>
        <dbReference type="EMBL" id="GGT93375.1"/>
    </source>
</evidence>
<sequence>MKLGLFRKTGDEEPNLTVRDELGEWLLVRRNPFLSQICGAVNSVTSKIGLKRYGTYVLYYKGETELRNLISAKLMLVTNAKVDEYKFLEKLHTHFKRYGDLFNSNLSSLKMSSFFYTFVSGDFVIKNAKRSNVSVKLLLPPLGVRGEEIPYDMNSLFTSIIRRTLNSPSCVLQNISFSPPQLGIAASCSRVEDVPDSFKIALAYFESDSELKMEFKRVSARQVEINLLMNDFNLASVIPLVWDKLLIA</sequence>
<reference evidence="3" key="2">
    <citation type="submission" date="2018-04" db="EMBL/GenBank/DDBJ databases">
        <title>Complete genome sequence of Sulfodiicoccus acidiphilus strain HS-1.</title>
        <authorList>
            <person name="Sakai H.D."/>
            <person name="Kurosawa N."/>
        </authorList>
    </citation>
    <scope>NUCLEOTIDE SEQUENCE [LARGE SCALE GENOMIC DNA]</scope>
    <source>
        <strain evidence="3">HS-1</strain>
    </source>
</reference>
<dbReference type="EMBL" id="AP018553">
    <property type="protein sequence ID" value="BBD72606.1"/>
    <property type="molecule type" value="Genomic_DNA"/>
</dbReference>
<accession>A0A348B354</accession>
<dbReference type="GeneID" id="38666504"/>
<proteinExistence type="predicted"/>
<dbReference type="OrthoDB" id="42110at2157"/>
<dbReference type="RefSeq" id="WP_126449880.1">
    <property type="nucleotide sequence ID" value="NZ_AP018553.1"/>
</dbReference>
<name>A0A348B354_9CREN</name>
<dbReference type="Proteomes" id="UP000616143">
    <property type="component" value="Unassembled WGS sequence"/>
</dbReference>
<evidence type="ECO:0000313" key="1">
    <source>
        <dbReference type="EMBL" id="BBD72606.1"/>
    </source>
</evidence>
<dbReference type="AlphaFoldDB" id="A0A348B354"/>
<reference evidence="2" key="1">
    <citation type="journal article" date="2014" name="Int. J. Syst. Evol. Microbiol.">
        <title>Complete genome sequence of Corynebacterium casei LMG S-19264T (=DSM 44701T), isolated from a smear-ripened cheese.</title>
        <authorList>
            <consortium name="US DOE Joint Genome Institute (JGI-PGF)"/>
            <person name="Walter F."/>
            <person name="Albersmeier A."/>
            <person name="Kalinowski J."/>
            <person name="Ruckert C."/>
        </authorList>
    </citation>
    <scope>NUCLEOTIDE SEQUENCE</scope>
    <source>
        <strain evidence="2">JCM 31740</strain>
    </source>
</reference>
<gene>
    <name evidence="2" type="ORF">GCM10007116_08810</name>
    <name evidence="1" type="ORF">HS1genome_0995</name>
</gene>
<evidence type="ECO:0000313" key="3">
    <source>
        <dbReference type="Proteomes" id="UP000276741"/>
    </source>
</evidence>